<reference evidence="14" key="1">
    <citation type="journal article" date="2023" name="Mol. Biol. Evol.">
        <title>Third-Generation Sequencing Reveals the Adaptive Role of the Epigenome in Three Deep-Sea Polychaetes.</title>
        <authorList>
            <person name="Perez M."/>
            <person name="Aroh O."/>
            <person name="Sun Y."/>
            <person name="Lan Y."/>
            <person name="Juniper S.K."/>
            <person name="Young C.R."/>
            <person name="Angers B."/>
            <person name="Qian P.Y."/>
        </authorList>
    </citation>
    <scope>NUCLEOTIDE SEQUENCE</scope>
    <source>
        <strain evidence="14">P08H-3</strain>
    </source>
</reference>
<keyword evidence="8 13" id="KW-0472">Membrane</keyword>
<evidence type="ECO:0000256" key="1">
    <source>
        <dbReference type="ARBA" id="ARBA00004141"/>
    </source>
</evidence>
<proteinExistence type="inferred from homology"/>
<keyword evidence="3 12" id="KW-0894">Sodium channel</keyword>
<evidence type="ECO:0000256" key="11">
    <source>
        <dbReference type="ARBA" id="ARBA00023303"/>
    </source>
</evidence>
<dbReference type="GO" id="GO:0015280">
    <property type="term" value="F:ligand-gated sodium channel activity"/>
    <property type="evidence" value="ECO:0007669"/>
    <property type="project" value="TreeGrafter"/>
</dbReference>
<evidence type="ECO:0000256" key="3">
    <source>
        <dbReference type="ARBA" id="ARBA00022461"/>
    </source>
</evidence>
<dbReference type="Proteomes" id="UP001208570">
    <property type="component" value="Unassembled WGS sequence"/>
</dbReference>
<keyword evidence="4 12" id="KW-0812">Transmembrane</keyword>
<dbReference type="Gene3D" id="1.10.287.820">
    <property type="entry name" value="Acid-sensing ion channel domain"/>
    <property type="match status" value="1"/>
</dbReference>
<keyword evidence="7 12" id="KW-0406">Ion transport</keyword>
<gene>
    <name evidence="14" type="ORF">LSH36_707g01155</name>
</gene>
<evidence type="ECO:0000256" key="6">
    <source>
        <dbReference type="ARBA" id="ARBA00023053"/>
    </source>
</evidence>
<evidence type="ECO:0000256" key="7">
    <source>
        <dbReference type="ARBA" id="ARBA00023065"/>
    </source>
</evidence>
<accession>A0AAD9MUX6</accession>
<evidence type="ECO:0000313" key="15">
    <source>
        <dbReference type="Proteomes" id="UP001208570"/>
    </source>
</evidence>
<dbReference type="AlphaFoldDB" id="A0AAD9MUX6"/>
<dbReference type="InterPro" id="IPR001873">
    <property type="entry name" value="ENaC"/>
</dbReference>
<dbReference type="PRINTS" id="PR01078">
    <property type="entry name" value="AMINACHANNEL"/>
</dbReference>
<dbReference type="GO" id="GO:0005886">
    <property type="term" value="C:plasma membrane"/>
    <property type="evidence" value="ECO:0007669"/>
    <property type="project" value="TreeGrafter"/>
</dbReference>
<evidence type="ECO:0000256" key="10">
    <source>
        <dbReference type="ARBA" id="ARBA00023201"/>
    </source>
</evidence>
<keyword evidence="9" id="KW-0325">Glycoprotein</keyword>
<evidence type="ECO:0000313" key="14">
    <source>
        <dbReference type="EMBL" id="KAK2145043.1"/>
    </source>
</evidence>
<evidence type="ECO:0000256" key="13">
    <source>
        <dbReference type="SAM" id="Phobius"/>
    </source>
</evidence>
<comment type="similarity">
    <text evidence="12">Belongs to the amiloride-sensitive sodium channel (TC 1.A.6) family.</text>
</comment>
<dbReference type="EMBL" id="JAODUP010000707">
    <property type="protein sequence ID" value="KAK2145043.1"/>
    <property type="molecule type" value="Genomic_DNA"/>
</dbReference>
<keyword evidence="11 12" id="KW-0407">Ion channel</keyword>
<sequence>MPFPEDDGIMLLPGIFSIIGLRLNKIQRALPPVGECMRNDIDTMDINACLKTCYQQHLIKSCHCAIPYFPREGKAFGYAEVSLCSIQPESEQKECMDKINKEFADNTLTCDCPSICNEDIYLSSISTAQWPIVSATDEVMDELAYFYPDMFEEPENNTDPDYKSKIMLNNFLKVVVFYEDLNHEMVTEFRAYTEIKFLSDMGGTMGLWMGVSVLTIMEIMEFAATVLYYFFTKKKEPPNPPNVNSKEHYDQWRMTQVNQMFGAELYVPPSSKSDQ</sequence>
<keyword evidence="6" id="KW-0915">Sodium</keyword>
<dbReference type="Pfam" id="PF00858">
    <property type="entry name" value="ASC"/>
    <property type="match status" value="1"/>
</dbReference>
<dbReference type="PANTHER" id="PTHR11690:SF248">
    <property type="entry name" value="PICKPOCKET 17, ISOFORM A"/>
    <property type="match status" value="1"/>
</dbReference>
<keyword evidence="2 12" id="KW-0813">Transport</keyword>
<evidence type="ECO:0000256" key="8">
    <source>
        <dbReference type="ARBA" id="ARBA00023136"/>
    </source>
</evidence>
<evidence type="ECO:0000256" key="12">
    <source>
        <dbReference type="RuleBase" id="RU000679"/>
    </source>
</evidence>
<evidence type="ECO:0000256" key="2">
    <source>
        <dbReference type="ARBA" id="ARBA00022448"/>
    </source>
</evidence>
<keyword evidence="15" id="KW-1185">Reference proteome</keyword>
<evidence type="ECO:0000256" key="4">
    <source>
        <dbReference type="ARBA" id="ARBA00022692"/>
    </source>
</evidence>
<evidence type="ECO:0000256" key="9">
    <source>
        <dbReference type="ARBA" id="ARBA00023180"/>
    </source>
</evidence>
<comment type="caution">
    <text evidence="14">The sequence shown here is derived from an EMBL/GenBank/DDBJ whole genome shotgun (WGS) entry which is preliminary data.</text>
</comment>
<keyword evidence="5 13" id="KW-1133">Transmembrane helix</keyword>
<feature type="transmembrane region" description="Helical" evidence="13">
    <location>
        <begin position="205"/>
        <end position="231"/>
    </location>
</feature>
<dbReference type="PANTHER" id="PTHR11690">
    <property type="entry name" value="AMILORIDE-SENSITIVE SODIUM CHANNEL-RELATED"/>
    <property type="match status" value="1"/>
</dbReference>
<dbReference type="Gene3D" id="1.10.287.770">
    <property type="entry name" value="YojJ-like"/>
    <property type="match status" value="1"/>
</dbReference>
<comment type="subcellular location">
    <subcellularLocation>
        <location evidence="1">Membrane</location>
        <topology evidence="1">Multi-pass membrane protein</topology>
    </subcellularLocation>
</comment>
<keyword evidence="10 12" id="KW-0739">Sodium transport</keyword>
<protein>
    <submittedName>
        <fullName evidence="14">Uncharacterized protein</fullName>
    </submittedName>
</protein>
<name>A0AAD9MUX6_9ANNE</name>
<evidence type="ECO:0000256" key="5">
    <source>
        <dbReference type="ARBA" id="ARBA00022989"/>
    </source>
</evidence>
<dbReference type="FunFam" id="1.10.287.770:FF:000001">
    <property type="entry name" value="Acid-sensing ion channel subunit 1"/>
    <property type="match status" value="1"/>
</dbReference>
<organism evidence="14 15">
    <name type="scientific">Paralvinella palmiformis</name>
    <dbReference type="NCBI Taxonomy" id="53620"/>
    <lineage>
        <taxon>Eukaryota</taxon>
        <taxon>Metazoa</taxon>
        <taxon>Spiralia</taxon>
        <taxon>Lophotrochozoa</taxon>
        <taxon>Annelida</taxon>
        <taxon>Polychaeta</taxon>
        <taxon>Sedentaria</taxon>
        <taxon>Canalipalpata</taxon>
        <taxon>Terebellida</taxon>
        <taxon>Terebelliformia</taxon>
        <taxon>Alvinellidae</taxon>
        <taxon>Paralvinella</taxon>
    </lineage>
</organism>